<dbReference type="RefSeq" id="WP_322520663.1">
    <property type="nucleotide sequence ID" value="NZ_CP140153.1"/>
</dbReference>
<keyword evidence="6" id="KW-0547">Nucleotide-binding</keyword>
<proteinExistence type="inferred from homology"/>
<dbReference type="PANTHER" id="PTHR10046">
    <property type="entry name" value="ATP DEPENDENT LON PROTEASE FAMILY MEMBER"/>
    <property type="match status" value="1"/>
</dbReference>
<dbReference type="Pfam" id="PF05362">
    <property type="entry name" value="Lon_C"/>
    <property type="match status" value="1"/>
</dbReference>
<feature type="domain" description="Lon proteolytic" evidence="5">
    <location>
        <begin position="556"/>
        <end position="751"/>
    </location>
</feature>
<evidence type="ECO:0000256" key="3">
    <source>
        <dbReference type="SAM" id="Coils"/>
    </source>
</evidence>
<name>A0ABZ0YUG1_9GAMM</name>
<dbReference type="Gene3D" id="3.40.50.300">
    <property type="entry name" value="P-loop containing nucleotide triphosphate hydrolases"/>
    <property type="match status" value="2"/>
</dbReference>
<evidence type="ECO:0000313" key="7">
    <source>
        <dbReference type="Proteomes" id="UP001327459"/>
    </source>
</evidence>
<feature type="region of interest" description="Disordered" evidence="4">
    <location>
        <begin position="779"/>
        <end position="801"/>
    </location>
</feature>
<organism evidence="6 7">
    <name type="scientific">Guyparkeria halophila</name>
    <dbReference type="NCBI Taxonomy" id="47960"/>
    <lineage>
        <taxon>Bacteria</taxon>
        <taxon>Pseudomonadati</taxon>
        <taxon>Pseudomonadota</taxon>
        <taxon>Gammaproteobacteria</taxon>
        <taxon>Chromatiales</taxon>
        <taxon>Thioalkalibacteraceae</taxon>
        <taxon>Guyparkeria</taxon>
    </lineage>
</organism>
<dbReference type="Gene3D" id="3.30.230.10">
    <property type="match status" value="1"/>
</dbReference>
<protein>
    <recommendedName>
        <fullName evidence="2">endopeptidase La</fullName>
        <ecNumber evidence="2">3.4.21.53</ecNumber>
    </recommendedName>
</protein>
<accession>A0ABZ0YUG1</accession>
<dbReference type="GO" id="GO:0005524">
    <property type="term" value="F:ATP binding"/>
    <property type="evidence" value="ECO:0007669"/>
    <property type="project" value="UniProtKB-KW"/>
</dbReference>
<keyword evidence="3" id="KW-0175">Coiled coil</keyword>
<dbReference type="InterPro" id="IPR014721">
    <property type="entry name" value="Ribsml_uS5_D2-typ_fold_subgr"/>
</dbReference>
<dbReference type="InterPro" id="IPR027065">
    <property type="entry name" value="Lon_Prtase"/>
</dbReference>
<keyword evidence="1 2" id="KW-0645">Protease</keyword>
<feature type="coiled-coil region" evidence="3">
    <location>
        <begin position="203"/>
        <end position="230"/>
    </location>
</feature>
<feature type="coiled-coil region" evidence="3">
    <location>
        <begin position="520"/>
        <end position="547"/>
    </location>
</feature>
<dbReference type="Pfam" id="PF20437">
    <property type="entry name" value="LonC_helical"/>
    <property type="match status" value="1"/>
</dbReference>
<comment type="catalytic activity">
    <reaction evidence="2">
        <text>Hydrolysis of proteins in presence of ATP.</text>
        <dbReference type="EC" id="3.4.21.53"/>
    </reaction>
</comment>
<dbReference type="SUPFAM" id="SSF54211">
    <property type="entry name" value="Ribosomal protein S5 domain 2-like"/>
    <property type="match status" value="1"/>
</dbReference>
<dbReference type="Pfam" id="PF20436">
    <property type="entry name" value="LonB_AAA-LID"/>
    <property type="match status" value="1"/>
</dbReference>
<feature type="compositionally biased region" description="Basic and acidic residues" evidence="4">
    <location>
        <begin position="779"/>
        <end position="795"/>
    </location>
</feature>
<evidence type="ECO:0000256" key="1">
    <source>
        <dbReference type="ARBA" id="ARBA00022670"/>
    </source>
</evidence>
<evidence type="ECO:0000313" key="6">
    <source>
        <dbReference type="EMBL" id="WQH15636.1"/>
    </source>
</evidence>
<feature type="active site" evidence="2">
    <location>
        <position position="689"/>
    </location>
</feature>
<dbReference type="InterPro" id="IPR046844">
    <property type="entry name" value="Lon-like_helical"/>
</dbReference>
<sequence length="801" mass="89087">MADAPTRLEADQLYRPCPANSLPFETTAELDPPAAPPGQERALEALSFGTEIGDGGFNLYALGATGSGKYAVVRDFLERRARRDAPPPSWAYVYNFDDPDKPRLLQLPARAGRDLQADLDNLIDEFRTAIPAVFESDEYHNRIQELRETYKRRQHEAIAAISKEAESRHVAMVNTPNGFTLGPYRDGKILDPEAFSKLPEEEQKAWQAAIDELEEKLKQTLHQVPKWQKEAGERLQALNEEMLRVAVGQQLQALEERWAHLLDVTRFIHAIRDDIISHVNDLEDDSSAVPEEILNQYQINLIVDNAELHGAPVIYEDLPTHARLIGRIEHHFREGALLTDFRLIRAGALHRANGGYLILHARQILMQPFAWETLKRAIYGKQVRIESLEQLYAVFTTITLEPDPIPLDVKVVLIGDRLLYYLLAEYDPDFAKLFKVQADFEDTLPRQAENELDYARTLAAIARRDGLRPLDRGAVARSIEHASRLADDREKLAAGTRPLADLLAEANHLAASSHAELLSAHHIEAAIRRQEQRAERLRERAVEAILRETLNVPTQGERIGAINGLAVSELGGFRFGLPTRITATARPGRGQVVDIEREAKLGGNIHAKAVMILSRYLASHYAPEGELSLSASIAFEQLYGTVDGDSASVAELCALVSAVARVPIRQSFAVTGSMNQLGEVQAIGGVNEKIEGFFRICRDRGLDGSHGVLIPTSNLPHLMLSHEVRSAVAAGRFQLHAISHVEQALGLLTGLEPGEADAHGVFPKDSLNRRVVDRLARFERATRHDRHRERDDPGRDGVGPG</sequence>
<evidence type="ECO:0000259" key="5">
    <source>
        <dbReference type="PROSITE" id="PS51786"/>
    </source>
</evidence>
<keyword evidence="6" id="KW-0067">ATP-binding</keyword>
<dbReference type="InterPro" id="IPR027417">
    <property type="entry name" value="P-loop_NTPase"/>
</dbReference>
<dbReference type="Proteomes" id="UP001327459">
    <property type="component" value="Chromosome"/>
</dbReference>
<dbReference type="InterPro" id="IPR008269">
    <property type="entry name" value="Lon_proteolytic"/>
</dbReference>
<dbReference type="InterPro" id="IPR046843">
    <property type="entry name" value="LonB_AAA-LID"/>
</dbReference>
<gene>
    <name evidence="6" type="ORF">SR882_07650</name>
</gene>
<reference evidence="6 7" key="1">
    <citation type="submission" date="2023-11" db="EMBL/GenBank/DDBJ databases">
        <title>MicrobeMod: A computational toolkit for identifying prokaryotic methylation and restriction-modification with nanopore sequencing.</title>
        <authorList>
            <person name="Crits-Christoph A."/>
            <person name="Kang S.C."/>
            <person name="Lee H."/>
            <person name="Ostrov N."/>
        </authorList>
    </citation>
    <scope>NUCLEOTIDE SEQUENCE [LARGE SCALE GENOMIC DNA]</scope>
    <source>
        <strain evidence="6 7">ATCC 49870</strain>
    </source>
</reference>
<dbReference type="PROSITE" id="PS51786">
    <property type="entry name" value="LON_PROTEOLYTIC"/>
    <property type="match status" value="1"/>
</dbReference>
<dbReference type="EC" id="3.4.21.53" evidence="2"/>
<keyword evidence="2" id="KW-0378">Hydrolase</keyword>
<keyword evidence="7" id="KW-1185">Reference proteome</keyword>
<keyword evidence="2" id="KW-0720">Serine protease</keyword>
<evidence type="ECO:0000256" key="4">
    <source>
        <dbReference type="SAM" id="MobiDB-lite"/>
    </source>
</evidence>
<dbReference type="PRINTS" id="PR00830">
    <property type="entry name" value="ENDOLAPTASE"/>
</dbReference>
<dbReference type="InterPro" id="IPR041699">
    <property type="entry name" value="AAA_32"/>
</dbReference>
<dbReference type="EMBL" id="CP140153">
    <property type="protein sequence ID" value="WQH15636.1"/>
    <property type="molecule type" value="Genomic_DNA"/>
</dbReference>
<dbReference type="Pfam" id="PF13654">
    <property type="entry name" value="AAA_32"/>
    <property type="match status" value="1"/>
</dbReference>
<feature type="active site" evidence="2">
    <location>
        <position position="646"/>
    </location>
</feature>
<dbReference type="InterPro" id="IPR020568">
    <property type="entry name" value="Ribosomal_Su5_D2-typ_SF"/>
</dbReference>
<evidence type="ECO:0000256" key="2">
    <source>
        <dbReference type="PROSITE-ProRule" id="PRU01122"/>
    </source>
</evidence>
<dbReference type="Gene3D" id="1.10.8.60">
    <property type="match status" value="1"/>
</dbReference>
<comment type="similarity">
    <text evidence="2">Belongs to the peptidase S16 family.</text>
</comment>